<feature type="non-terminal residue" evidence="2">
    <location>
        <position position="1"/>
    </location>
</feature>
<dbReference type="AlphaFoldDB" id="A0A179ULI2"/>
<dbReference type="GeneID" id="42528954"/>
<dbReference type="EMBL" id="GG657456">
    <property type="protein sequence ID" value="OAT08926.1"/>
    <property type="molecule type" value="Genomic_DNA"/>
</dbReference>
<accession>A0A179ULI2</accession>
<name>A0A179ULI2_BLAGS</name>
<feature type="chain" id="PRO_5008107454" description="Secreted protein" evidence="1">
    <location>
        <begin position="28"/>
        <end position="101"/>
    </location>
</feature>
<gene>
    <name evidence="2" type="ORF">BDBG_17135</name>
</gene>
<proteinExistence type="predicted"/>
<keyword evidence="1" id="KW-0732">Signal</keyword>
<evidence type="ECO:0000256" key="1">
    <source>
        <dbReference type="SAM" id="SignalP"/>
    </source>
</evidence>
<feature type="signal peptide" evidence="1">
    <location>
        <begin position="1"/>
        <end position="27"/>
    </location>
</feature>
<evidence type="ECO:0008006" key="4">
    <source>
        <dbReference type="Google" id="ProtNLM"/>
    </source>
</evidence>
<evidence type="ECO:0000313" key="2">
    <source>
        <dbReference type="EMBL" id="OAT08926.1"/>
    </source>
</evidence>
<dbReference type="VEuPathDB" id="FungiDB:BDBG_17135"/>
<dbReference type="RefSeq" id="XP_031578550.1">
    <property type="nucleotide sequence ID" value="XM_031724921.1"/>
</dbReference>
<protein>
    <recommendedName>
        <fullName evidence="4">Secreted protein</fullName>
    </recommendedName>
</protein>
<evidence type="ECO:0000313" key="3">
    <source>
        <dbReference type="Proteomes" id="UP000002038"/>
    </source>
</evidence>
<dbReference type="KEGG" id="bgh:BDBG_17135"/>
<dbReference type="Proteomes" id="UP000002038">
    <property type="component" value="Unassembled WGS sequence"/>
</dbReference>
<reference evidence="3" key="1">
    <citation type="journal article" date="2015" name="PLoS Genet.">
        <title>The dynamic genome and transcriptome of the human fungal pathogen Blastomyces and close relative Emmonsia.</title>
        <authorList>
            <person name="Munoz J.F."/>
            <person name="Gauthier G.M."/>
            <person name="Desjardins C.A."/>
            <person name="Gallo J.E."/>
            <person name="Holder J."/>
            <person name="Sullivan T.D."/>
            <person name="Marty A.J."/>
            <person name="Carmen J.C."/>
            <person name="Chen Z."/>
            <person name="Ding L."/>
            <person name="Gujja S."/>
            <person name="Magrini V."/>
            <person name="Misas E."/>
            <person name="Mitreva M."/>
            <person name="Priest M."/>
            <person name="Saif S."/>
            <person name="Whiston E.A."/>
            <person name="Young S."/>
            <person name="Zeng Q."/>
            <person name="Goldman W.E."/>
            <person name="Mardis E.R."/>
            <person name="Taylor J.W."/>
            <person name="McEwen J.G."/>
            <person name="Clay O.K."/>
            <person name="Klein B.S."/>
            <person name="Cuomo C.A."/>
        </authorList>
    </citation>
    <scope>NUCLEOTIDE SEQUENCE [LARGE SCALE GENOMIC DNA]</scope>
    <source>
        <strain evidence="3">SLH14081</strain>
    </source>
</reference>
<sequence>MTMNIFFFLTSFFSLKLFHFLFRSVPSSYQGQQTRDISRSEKEKGILGQRRLAESALKERQKSGVEWSGESLKIMIIRTFCQLVFQRGRSTPRLRRFCLNS</sequence>
<keyword evidence="3" id="KW-1185">Reference proteome</keyword>
<organism evidence="2 3">
    <name type="scientific">Blastomyces gilchristii (strain SLH14081)</name>
    <name type="common">Blastomyces dermatitidis</name>
    <dbReference type="NCBI Taxonomy" id="559298"/>
    <lineage>
        <taxon>Eukaryota</taxon>
        <taxon>Fungi</taxon>
        <taxon>Dikarya</taxon>
        <taxon>Ascomycota</taxon>
        <taxon>Pezizomycotina</taxon>
        <taxon>Eurotiomycetes</taxon>
        <taxon>Eurotiomycetidae</taxon>
        <taxon>Onygenales</taxon>
        <taxon>Ajellomycetaceae</taxon>
        <taxon>Blastomyces</taxon>
    </lineage>
</organism>